<keyword evidence="5" id="KW-1185">Reference proteome</keyword>
<dbReference type="SUPFAM" id="SSF103039">
    <property type="entry name" value="CheC-like"/>
    <property type="match status" value="1"/>
</dbReference>
<gene>
    <name evidence="4" type="ORF">SAMN02746089_01037</name>
</gene>
<feature type="domain" description="CheC-like protein" evidence="3">
    <location>
        <begin position="15"/>
        <end position="49"/>
    </location>
</feature>
<organism evidence="4 5">
    <name type="scientific">Caldanaerobius fijiensis DSM 17918</name>
    <dbReference type="NCBI Taxonomy" id="1121256"/>
    <lineage>
        <taxon>Bacteria</taxon>
        <taxon>Bacillati</taxon>
        <taxon>Bacillota</taxon>
        <taxon>Clostridia</taxon>
        <taxon>Thermoanaerobacterales</taxon>
        <taxon>Thermoanaerobacteraceae</taxon>
        <taxon>Caldanaerobius</taxon>
    </lineage>
</organism>
<dbReference type="InterPro" id="IPR028976">
    <property type="entry name" value="CheC-like_sf"/>
</dbReference>
<dbReference type="Gene3D" id="3.40.1550.10">
    <property type="entry name" value="CheC-like"/>
    <property type="match status" value="1"/>
</dbReference>
<proteinExistence type="predicted"/>
<evidence type="ECO:0000256" key="2">
    <source>
        <dbReference type="ARBA" id="ARBA00022801"/>
    </source>
</evidence>
<dbReference type="RefSeq" id="WP_234945962.1">
    <property type="nucleotide sequence ID" value="NZ_FQVH01000008.1"/>
</dbReference>
<dbReference type="PANTHER" id="PTHR43693">
    <property type="entry name" value="PROTEIN PHOSPHATASE CHEZ"/>
    <property type="match status" value="1"/>
</dbReference>
<dbReference type="GO" id="GO:0016787">
    <property type="term" value="F:hydrolase activity"/>
    <property type="evidence" value="ECO:0007669"/>
    <property type="project" value="UniProtKB-KW"/>
</dbReference>
<dbReference type="Pfam" id="PF04509">
    <property type="entry name" value="CheC"/>
    <property type="match status" value="2"/>
</dbReference>
<reference evidence="4 5" key="1">
    <citation type="submission" date="2016-11" db="EMBL/GenBank/DDBJ databases">
        <authorList>
            <person name="Jaros S."/>
            <person name="Januszkiewicz K."/>
            <person name="Wedrychowicz H."/>
        </authorList>
    </citation>
    <scope>NUCLEOTIDE SEQUENCE [LARGE SCALE GENOMIC DNA]</scope>
    <source>
        <strain evidence="4 5">DSM 17918</strain>
    </source>
</reference>
<accession>A0A1M4XJM1</accession>
<protein>
    <submittedName>
        <fullName evidence="4">Chemotaxis protein CheC</fullName>
    </submittedName>
</protein>
<evidence type="ECO:0000313" key="4">
    <source>
        <dbReference type="EMBL" id="SHE93857.1"/>
    </source>
</evidence>
<dbReference type="InterPro" id="IPR007597">
    <property type="entry name" value="CheC"/>
</dbReference>
<sequence length="207" mass="22719">MMKIDDISKLNSLYLDVLRELGNIGTGNALTALSSMTGKRLNMRAPLVKILKLSDVPDLLGDPEKKVVGVFFEMSGDVKANILFVLTVNSAKQIINMILNTEAVNEEFDDMEISVISEVSNILVASYVNALSQLMNLKLAITPPAYSMDMAGAILSVPAVQFGEIGDYALYIETDFLEDNDRINGYIFMIPDVGGLEKIMRNLGVDY</sequence>
<name>A0A1M4XJM1_9THEO</name>
<dbReference type="STRING" id="1121256.SAMN02746089_01037"/>
<dbReference type="CDD" id="cd17909">
    <property type="entry name" value="CheC_ClassI"/>
    <property type="match status" value="1"/>
</dbReference>
<keyword evidence="1" id="KW-0145">Chemotaxis</keyword>
<dbReference type="InterPro" id="IPR050992">
    <property type="entry name" value="CheZ_family_phosphatases"/>
</dbReference>
<evidence type="ECO:0000313" key="5">
    <source>
        <dbReference type="Proteomes" id="UP000184088"/>
    </source>
</evidence>
<feature type="domain" description="CheC-like protein" evidence="3">
    <location>
        <begin position="111"/>
        <end position="145"/>
    </location>
</feature>
<evidence type="ECO:0000256" key="1">
    <source>
        <dbReference type="ARBA" id="ARBA00022500"/>
    </source>
</evidence>
<dbReference type="Proteomes" id="UP000184088">
    <property type="component" value="Unassembled WGS sequence"/>
</dbReference>
<dbReference type="AlphaFoldDB" id="A0A1M4XJM1"/>
<dbReference type="GO" id="GO:0006935">
    <property type="term" value="P:chemotaxis"/>
    <property type="evidence" value="ECO:0007669"/>
    <property type="project" value="UniProtKB-KW"/>
</dbReference>
<dbReference type="PANTHER" id="PTHR43693:SF1">
    <property type="entry name" value="PROTEIN PHOSPHATASE CHEZ"/>
    <property type="match status" value="1"/>
</dbReference>
<dbReference type="EMBL" id="FQVH01000008">
    <property type="protein sequence ID" value="SHE93857.1"/>
    <property type="molecule type" value="Genomic_DNA"/>
</dbReference>
<evidence type="ECO:0000259" key="3">
    <source>
        <dbReference type="Pfam" id="PF04509"/>
    </source>
</evidence>
<keyword evidence="2" id="KW-0378">Hydrolase</keyword>